<dbReference type="PANTHER" id="PTHR31595:SF57">
    <property type="entry name" value="OS04G0481900 PROTEIN"/>
    <property type="match status" value="1"/>
</dbReference>
<feature type="transmembrane region" description="Helical" evidence="9">
    <location>
        <begin position="509"/>
        <end position="530"/>
    </location>
</feature>
<keyword evidence="12" id="KW-1185">Reference proteome</keyword>
<keyword evidence="7 9" id="KW-0472">Membrane</keyword>
<feature type="transmembrane region" description="Helical" evidence="9">
    <location>
        <begin position="61"/>
        <end position="79"/>
    </location>
</feature>
<evidence type="ECO:0000259" key="10">
    <source>
        <dbReference type="Pfam" id="PF13813"/>
    </source>
</evidence>
<comment type="caution">
    <text evidence="11">The sequence shown here is derived from an EMBL/GenBank/DDBJ whole genome shotgun (WGS) entry which is preliminary data.</text>
</comment>
<gene>
    <name evidence="11" type="ORF">SEPCBS57363_000719</name>
</gene>
<feature type="compositionally biased region" description="Low complexity" evidence="8">
    <location>
        <begin position="431"/>
        <end position="442"/>
    </location>
</feature>
<feature type="transmembrane region" description="Helical" evidence="9">
    <location>
        <begin position="241"/>
        <end position="258"/>
    </location>
</feature>
<dbReference type="EMBL" id="CAWUOM010000006">
    <property type="protein sequence ID" value="CAK7263732.1"/>
    <property type="molecule type" value="Genomic_DNA"/>
</dbReference>
<accession>A0ABP0D9E0</accession>
<evidence type="ECO:0000256" key="2">
    <source>
        <dbReference type="ARBA" id="ARBA00005179"/>
    </source>
</evidence>
<keyword evidence="5 9" id="KW-0812">Transmembrane</keyword>
<dbReference type="InterPro" id="IPR032805">
    <property type="entry name" value="Wax_synthase_dom"/>
</dbReference>
<dbReference type="Proteomes" id="UP001642501">
    <property type="component" value="Unassembled WGS sequence"/>
</dbReference>
<evidence type="ECO:0000313" key="12">
    <source>
        <dbReference type="Proteomes" id="UP001642501"/>
    </source>
</evidence>
<comment type="pathway">
    <text evidence="2">Secondary metabolite biosynthesis.</text>
</comment>
<evidence type="ECO:0000256" key="8">
    <source>
        <dbReference type="SAM" id="MobiDB-lite"/>
    </source>
</evidence>
<evidence type="ECO:0000256" key="4">
    <source>
        <dbReference type="ARBA" id="ARBA00022679"/>
    </source>
</evidence>
<feature type="region of interest" description="Disordered" evidence="8">
    <location>
        <begin position="426"/>
        <end position="471"/>
    </location>
</feature>
<feature type="transmembrane region" description="Helical" evidence="9">
    <location>
        <begin position="477"/>
        <end position="497"/>
    </location>
</feature>
<feature type="domain" description="Wax synthase" evidence="10">
    <location>
        <begin position="369"/>
        <end position="413"/>
    </location>
</feature>
<keyword evidence="6 9" id="KW-1133">Transmembrane helix</keyword>
<reference evidence="11 12" key="1">
    <citation type="submission" date="2024-01" db="EMBL/GenBank/DDBJ databases">
        <authorList>
            <person name="Allen C."/>
            <person name="Tagirdzhanova G."/>
        </authorList>
    </citation>
    <scope>NUCLEOTIDE SEQUENCE [LARGE SCALE GENOMIC DNA]</scope>
    <source>
        <strain evidence="11 12">CBS 573.63</strain>
    </source>
</reference>
<keyword evidence="4" id="KW-0808">Transferase</keyword>
<feature type="region of interest" description="Disordered" evidence="8">
    <location>
        <begin position="127"/>
        <end position="146"/>
    </location>
</feature>
<evidence type="ECO:0000256" key="1">
    <source>
        <dbReference type="ARBA" id="ARBA00004141"/>
    </source>
</evidence>
<organism evidence="11 12">
    <name type="scientific">Sporothrix epigloea</name>
    <dbReference type="NCBI Taxonomy" id="1892477"/>
    <lineage>
        <taxon>Eukaryota</taxon>
        <taxon>Fungi</taxon>
        <taxon>Dikarya</taxon>
        <taxon>Ascomycota</taxon>
        <taxon>Pezizomycotina</taxon>
        <taxon>Sordariomycetes</taxon>
        <taxon>Sordariomycetidae</taxon>
        <taxon>Ophiostomatales</taxon>
        <taxon>Ophiostomataceae</taxon>
        <taxon>Sporothrix</taxon>
    </lineage>
</organism>
<evidence type="ECO:0000256" key="6">
    <source>
        <dbReference type="ARBA" id="ARBA00022989"/>
    </source>
</evidence>
<comment type="subcellular location">
    <subcellularLocation>
        <location evidence="1">Membrane</location>
        <topology evidence="1">Multi-pass membrane protein</topology>
    </subcellularLocation>
</comment>
<evidence type="ECO:0000313" key="11">
    <source>
        <dbReference type="EMBL" id="CAK7263732.1"/>
    </source>
</evidence>
<feature type="compositionally biased region" description="Basic and acidic residues" evidence="8">
    <location>
        <begin position="460"/>
        <end position="470"/>
    </location>
</feature>
<protein>
    <recommendedName>
        <fullName evidence="10">Wax synthase domain-containing protein</fullName>
    </recommendedName>
</protein>
<dbReference type="PANTHER" id="PTHR31595">
    <property type="entry name" value="LONG-CHAIN-ALCOHOL O-FATTY-ACYLTRANSFERASE 3-RELATED"/>
    <property type="match status" value="1"/>
</dbReference>
<proteinExistence type="inferred from homology"/>
<evidence type="ECO:0000256" key="3">
    <source>
        <dbReference type="ARBA" id="ARBA00007282"/>
    </source>
</evidence>
<feature type="transmembrane region" description="Helical" evidence="9">
    <location>
        <begin position="30"/>
        <end position="49"/>
    </location>
</feature>
<dbReference type="InterPro" id="IPR044851">
    <property type="entry name" value="Wax_synthase"/>
</dbReference>
<sequence>MEAVTLADYQRHVLRTAFRSAVTRGEARPFTLLACFVPTVVVPAVFIAVAGRHTVLRPLRYVLAAALVAFQVNQLTPLWNTDGTWARISSLNFACAYGAGISISWGTMWALNVLVWTDPWIGERVARRNRRGPPETGPDGIMGSAEAPDEDIARSLRLGHEYYWQSFPAHASFMARIDWAIDLCFAWRGVGWSWCKTPVPHFAPPIRPHTNELVRLSSIPESTRHGYSRHRTWASFYRSRLATFVGSYLVLDVCAVIMTNDPHFIVGPAPSRRVPWSEQTKHFPYPAMGDVRPAPPSPALFAIPAYLQALYRHPEWLELYRSLLGLVAMLAALQIALHLDQLLRISFAKLFMRPDSMTSFATATQLWHYPSPFGSVSQVLDHGLNGFWGSFWHQTLREGFSAPTQWLTEQGLLPSGHEAHFGKIESVTNGSSNSEKWKSSTSFNGDVEEDKNTKGVQDASRIEPAKDAPHKKPPTPLITRFVGLVLAFGQSALLHGAASMTTLPTHTLWQGPALFFICAGVGVALQSIVMPKPQRNKLSRCLHQAGEFLFALGWLHGTCWLFVDDQARSGIWLFEPVPFSPTRLIISLVKGGELPSIISPGGSNRAGHSAWRWYKDDFVHWYTGKTWWDTGIAL</sequence>
<feature type="transmembrane region" description="Helical" evidence="9">
    <location>
        <begin position="99"/>
        <end position="121"/>
    </location>
</feature>
<evidence type="ECO:0000256" key="9">
    <source>
        <dbReference type="SAM" id="Phobius"/>
    </source>
</evidence>
<comment type="similarity">
    <text evidence="3">Belongs to the wax synthase family.</text>
</comment>
<name>A0ABP0D9E0_9PEZI</name>
<dbReference type="Pfam" id="PF13813">
    <property type="entry name" value="MBOAT_2"/>
    <property type="match status" value="1"/>
</dbReference>
<evidence type="ECO:0000256" key="7">
    <source>
        <dbReference type="ARBA" id="ARBA00023136"/>
    </source>
</evidence>
<evidence type="ECO:0000256" key="5">
    <source>
        <dbReference type="ARBA" id="ARBA00022692"/>
    </source>
</evidence>
<feature type="transmembrane region" description="Helical" evidence="9">
    <location>
        <begin position="319"/>
        <end position="339"/>
    </location>
</feature>